<dbReference type="Proteomes" id="UP001237642">
    <property type="component" value="Unassembled WGS sequence"/>
</dbReference>
<dbReference type="PANTHER" id="PTHR11811">
    <property type="entry name" value="6-PHOSPHOGLUCONATE DEHYDROGENASE"/>
    <property type="match status" value="1"/>
</dbReference>
<evidence type="ECO:0000256" key="6">
    <source>
        <dbReference type="ARBA" id="ARBA00023126"/>
    </source>
</evidence>
<evidence type="ECO:0000259" key="7">
    <source>
        <dbReference type="SMART" id="SM01350"/>
    </source>
</evidence>
<gene>
    <name evidence="8" type="ORF">POM88_024207</name>
</gene>
<dbReference type="InterPro" id="IPR006114">
    <property type="entry name" value="6PGDH_C"/>
</dbReference>
<evidence type="ECO:0000313" key="8">
    <source>
        <dbReference type="EMBL" id="KAK1377463.1"/>
    </source>
</evidence>
<sequence>MTPSPTRTGLAGLAVMGQNLTLKHHRERISYFLCTTKHHFRSTGKWTGQQAAELSIAAPTISSLDSRFLSGLKDKRGSRCSLAEVYKSGVGEILYQSVDKKLIDDCQTSTYASKIRFGKVVASPVPYSGLIKQAYNRYADLATLLVDPGFAKEMTERQAARQKKAHRLPIPP</sequence>
<keyword evidence="9" id="KW-1185">Reference proteome</keyword>
<reference evidence="8" key="2">
    <citation type="submission" date="2023-05" db="EMBL/GenBank/DDBJ databases">
        <authorList>
            <person name="Schelkunov M.I."/>
        </authorList>
    </citation>
    <scope>NUCLEOTIDE SEQUENCE</scope>
    <source>
        <strain evidence="8">Hsosn_3</strain>
        <tissue evidence="8">Leaf</tissue>
    </source>
</reference>
<keyword evidence="4" id="KW-0560">Oxidoreductase</keyword>
<dbReference type="GO" id="GO:0006098">
    <property type="term" value="P:pentose-phosphate shunt"/>
    <property type="evidence" value="ECO:0007669"/>
    <property type="project" value="UniProtKB-KW"/>
</dbReference>
<feature type="domain" description="6-phosphogluconate dehydrogenase C-terminal" evidence="7">
    <location>
        <begin position="14"/>
        <end position="171"/>
    </location>
</feature>
<proteinExistence type="inferred from homology"/>
<dbReference type="EC" id="1.1.1.44" evidence="3"/>
<dbReference type="GO" id="GO:0004616">
    <property type="term" value="F:phosphogluconate dehydrogenase (decarboxylating) activity"/>
    <property type="evidence" value="ECO:0007669"/>
    <property type="project" value="UniProtKB-EC"/>
</dbReference>
<dbReference type="InterPro" id="IPR008927">
    <property type="entry name" value="6-PGluconate_DH-like_C_sf"/>
</dbReference>
<keyword evidence="5" id="KW-0311">Gluconate utilization</keyword>
<dbReference type="AlphaFoldDB" id="A0AAD8MMM7"/>
<accession>A0AAD8MMM7</accession>
<dbReference type="EMBL" id="JAUIZM010000006">
    <property type="protein sequence ID" value="KAK1377463.1"/>
    <property type="molecule type" value="Genomic_DNA"/>
</dbReference>
<comment type="pathway">
    <text evidence="1">Carbohydrate degradation; pentose phosphate pathway; D-ribulose 5-phosphate from D-glucose 6-phosphate (oxidative stage): step 3/3.</text>
</comment>
<dbReference type="GO" id="GO:0019521">
    <property type="term" value="P:D-gluconate metabolic process"/>
    <property type="evidence" value="ECO:0007669"/>
    <property type="project" value="UniProtKB-KW"/>
</dbReference>
<name>A0AAD8MMM7_9APIA</name>
<dbReference type="Gene3D" id="1.10.1040.10">
    <property type="entry name" value="N-(1-d-carboxylethyl)-l-norvaline Dehydrogenase, domain 2"/>
    <property type="match status" value="1"/>
</dbReference>
<evidence type="ECO:0000313" key="9">
    <source>
        <dbReference type="Proteomes" id="UP001237642"/>
    </source>
</evidence>
<evidence type="ECO:0000256" key="2">
    <source>
        <dbReference type="ARBA" id="ARBA00008419"/>
    </source>
</evidence>
<dbReference type="InterPro" id="IPR013328">
    <property type="entry name" value="6PGD_dom2"/>
</dbReference>
<comment type="caution">
    <text evidence="8">The sequence shown here is derived from an EMBL/GenBank/DDBJ whole genome shotgun (WGS) entry which is preliminary data.</text>
</comment>
<comment type="similarity">
    <text evidence="2">Belongs to the 6-phosphogluconate dehydrogenase family.</text>
</comment>
<keyword evidence="6" id="KW-0570">Pentose shunt</keyword>
<evidence type="ECO:0000256" key="1">
    <source>
        <dbReference type="ARBA" id="ARBA00004874"/>
    </source>
</evidence>
<reference evidence="8" key="1">
    <citation type="submission" date="2023-02" db="EMBL/GenBank/DDBJ databases">
        <title>Genome of toxic invasive species Heracleum sosnowskyi carries increased number of genes despite the absence of recent whole-genome duplications.</title>
        <authorList>
            <person name="Schelkunov M."/>
            <person name="Shtratnikova V."/>
            <person name="Makarenko M."/>
            <person name="Klepikova A."/>
            <person name="Omelchenko D."/>
            <person name="Novikova G."/>
            <person name="Obukhova E."/>
            <person name="Bogdanov V."/>
            <person name="Penin A."/>
            <person name="Logacheva M."/>
        </authorList>
    </citation>
    <scope>NUCLEOTIDE SEQUENCE</scope>
    <source>
        <strain evidence="8">Hsosn_3</strain>
        <tissue evidence="8">Leaf</tissue>
    </source>
</reference>
<evidence type="ECO:0000256" key="4">
    <source>
        <dbReference type="ARBA" id="ARBA00023002"/>
    </source>
</evidence>
<evidence type="ECO:0000256" key="5">
    <source>
        <dbReference type="ARBA" id="ARBA00023064"/>
    </source>
</evidence>
<evidence type="ECO:0000256" key="3">
    <source>
        <dbReference type="ARBA" id="ARBA00013011"/>
    </source>
</evidence>
<organism evidence="8 9">
    <name type="scientific">Heracleum sosnowskyi</name>
    <dbReference type="NCBI Taxonomy" id="360622"/>
    <lineage>
        <taxon>Eukaryota</taxon>
        <taxon>Viridiplantae</taxon>
        <taxon>Streptophyta</taxon>
        <taxon>Embryophyta</taxon>
        <taxon>Tracheophyta</taxon>
        <taxon>Spermatophyta</taxon>
        <taxon>Magnoliopsida</taxon>
        <taxon>eudicotyledons</taxon>
        <taxon>Gunneridae</taxon>
        <taxon>Pentapetalae</taxon>
        <taxon>asterids</taxon>
        <taxon>campanulids</taxon>
        <taxon>Apiales</taxon>
        <taxon>Apiaceae</taxon>
        <taxon>Apioideae</taxon>
        <taxon>apioid superclade</taxon>
        <taxon>Tordylieae</taxon>
        <taxon>Tordyliinae</taxon>
        <taxon>Heracleum</taxon>
    </lineage>
</organism>
<protein>
    <recommendedName>
        <fullName evidence="3">phosphogluconate dehydrogenase (NADP(+)-dependent, decarboxylating)</fullName>
        <ecNumber evidence="3">1.1.1.44</ecNumber>
    </recommendedName>
</protein>
<dbReference type="SMART" id="SM01350">
    <property type="entry name" value="6PGD"/>
    <property type="match status" value="1"/>
</dbReference>
<dbReference type="SUPFAM" id="SSF48179">
    <property type="entry name" value="6-phosphogluconate dehydrogenase C-terminal domain-like"/>
    <property type="match status" value="1"/>
</dbReference>
<dbReference type="Pfam" id="PF00393">
    <property type="entry name" value="6PGD"/>
    <property type="match status" value="1"/>
</dbReference>
<dbReference type="InterPro" id="IPR006183">
    <property type="entry name" value="Pgluconate_DH"/>
</dbReference>